<dbReference type="PANTHER" id="PTHR23253:SF78">
    <property type="entry name" value="EUKARYOTIC TRANSLATION INITIATION FACTOR 4G1, ISOFORM B-RELATED"/>
    <property type="match status" value="1"/>
</dbReference>
<dbReference type="InterPro" id="IPR016024">
    <property type="entry name" value="ARM-type_fold"/>
</dbReference>
<sequence length="270" mass="31430">MLKVNLANASKLHHCENPWKSRRIGTGSVDLDLLKKFRALLNKITPSNFQRITDQILSLEVTTYRELQSLTDLLYNRAVTESLYVVTYAYVMHKMSWKFQVTVNSISIPFRKIILVTCQKVFQSFVDEKTITRQMRLGNIRLIGELYKLQMLTGKIMHDCIVSLLESTDEVAYECVCVLLKTCGKFLDQPKAQNLMNQYFAKMKELSENPRKASNRIRFALKDIIELRENSWKPRREDNNPKTIAEVHAKLPLKHMNTGYAGEVSHNWTW</sequence>
<proteinExistence type="predicted"/>
<dbReference type="Proteomes" id="UP000593567">
    <property type="component" value="Unassembled WGS sequence"/>
</dbReference>
<evidence type="ECO:0000313" key="2">
    <source>
        <dbReference type="EMBL" id="KAF6021758.1"/>
    </source>
</evidence>
<organism evidence="2 3">
    <name type="scientific">Bugula neritina</name>
    <name type="common">Brown bryozoan</name>
    <name type="synonym">Sertularia neritina</name>
    <dbReference type="NCBI Taxonomy" id="10212"/>
    <lineage>
        <taxon>Eukaryota</taxon>
        <taxon>Metazoa</taxon>
        <taxon>Spiralia</taxon>
        <taxon>Lophotrochozoa</taxon>
        <taxon>Bryozoa</taxon>
        <taxon>Gymnolaemata</taxon>
        <taxon>Cheilostomatida</taxon>
        <taxon>Flustrina</taxon>
        <taxon>Buguloidea</taxon>
        <taxon>Bugulidae</taxon>
        <taxon>Bugula</taxon>
    </lineage>
</organism>
<dbReference type="GO" id="GO:0003729">
    <property type="term" value="F:mRNA binding"/>
    <property type="evidence" value="ECO:0007669"/>
    <property type="project" value="TreeGrafter"/>
</dbReference>
<dbReference type="SUPFAM" id="SSF48371">
    <property type="entry name" value="ARM repeat"/>
    <property type="match status" value="1"/>
</dbReference>
<protein>
    <submittedName>
        <fullName evidence="2">Eif4g</fullName>
    </submittedName>
</protein>
<comment type="caution">
    <text evidence="2">The sequence shown here is derived from an EMBL/GenBank/DDBJ whole genome shotgun (WGS) entry which is preliminary data.</text>
</comment>
<reference evidence="2" key="1">
    <citation type="submission" date="2020-06" db="EMBL/GenBank/DDBJ databases">
        <title>Draft genome of Bugula neritina, a colonial animal packing powerful symbionts and potential medicines.</title>
        <authorList>
            <person name="Rayko M."/>
        </authorList>
    </citation>
    <scope>NUCLEOTIDE SEQUENCE [LARGE SCALE GENOMIC DNA]</scope>
    <source>
        <strain evidence="2">Kwan_BN1</strain>
    </source>
</reference>
<dbReference type="EMBL" id="VXIV02002966">
    <property type="protein sequence ID" value="KAF6021758.1"/>
    <property type="molecule type" value="Genomic_DNA"/>
</dbReference>
<dbReference type="GO" id="GO:0003743">
    <property type="term" value="F:translation initiation factor activity"/>
    <property type="evidence" value="ECO:0007669"/>
    <property type="project" value="TreeGrafter"/>
</dbReference>
<keyword evidence="3" id="KW-1185">Reference proteome</keyword>
<dbReference type="SMART" id="SM00543">
    <property type="entry name" value="MIF4G"/>
    <property type="match status" value="1"/>
</dbReference>
<dbReference type="InterPro" id="IPR003890">
    <property type="entry name" value="MIF4G-like_typ-3"/>
</dbReference>
<dbReference type="Gene3D" id="1.25.40.180">
    <property type="match status" value="1"/>
</dbReference>
<dbReference type="GO" id="GO:0016281">
    <property type="term" value="C:eukaryotic translation initiation factor 4F complex"/>
    <property type="evidence" value="ECO:0007669"/>
    <property type="project" value="TreeGrafter"/>
</dbReference>
<gene>
    <name evidence="2" type="ORF">EB796_019930</name>
</gene>
<dbReference type="Pfam" id="PF02854">
    <property type="entry name" value="MIF4G"/>
    <property type="match status" value="1"/>
</dbReference>
<dbReference type="OrthoDB" id="514777at2759"/>
<name>A0A7J7J8R5_BUGNE</name>
<accession>A0A7J7J8R5</accession>
<evidence type="ECO:0000259" key="1">
    <source>
        <dbReference type="SMART" id="SM00543"/>
    </source>
</evidence>
<evidence type="ECO:0000313" key="3">
    <source>
        <dbReference type="Proteomes" id="UP000593567"/>
    </source>
</evidence>
<dbReference type="AlphaFoldDB" id="A0A7J7J8R5"/>
<feature type="domain" description="MIF4G" evidence="1">
    <location>
        <begin position="34"/>
        <end position="231"/>
    </location>
</feature>
<dbReference type="PANTHER" id="PTHR23253">
    <property type="entry name" value="EUKARYOTIC TRANSLATION INITIATION FACTOR 4 GAMMA"/>
    <property type="match status" value="1"/>
</dbReference>